<dbReference type="Gene3D" id="3.40.50.300">
    <property type="entry name" value="P-loop containing nucleotide triphosphate hydrolases"/>
    <property type="match status" value="1"/>
</dbReference>
<dbReference type="PANTHER" id="PTHR13748">
    <property type="entry name" value="COBW-RELATED"/>
    <property type="match status" value="1"/>
</dbReference>
<dbReference type="CDD" id="cd03112">
    <property type="entry name" value="CobW-like"/>
    <property type="match status" value="1"/>
</dbReference>
<name>K4KIX4_SIMAS</name>
<dbReference type="STRING" id="1117647.M5M_09570"/>
<dbReference type="InterPro" id="IPR027417">
    <property type="entry name" value="P-loop_NTPase"/>
</dbReference>
<reference evidence="2 3" key="1">
    <citation type="journal article" date="2013" name="Genome Announc.">
        <title>Complete genome sequence of Simiduia agarivorans SA1(T), a marine bacterium able to degrade a variety of polysaccharides.</title>
        <authorList>
            <person name="Lin S.Y."/>
            <person name="Shieh W.Y."/>
            <person name="Chen J.S."/>
            <person name="Tang S.L."/>
        </authorList>
    </citation>
    <scope>NUCLEOTIDE SEQUENCE [LARGE SCALE GENOMIC DNA]</scope>
    <source>
        <strain evidence="3">DSM 21679 / JCM 13881 / BCRC 17597 / SA1</strain>
    </source>
</reference>
<evidence type="ECO:0000313" key="3">
    <source>
        <dbReference type="Proteomes" id="UP000000466"/>
    </source>
</evidence>
<dbReference type="InterPro" id="IPR051316">
    <property type="entry name" value="Zinc-reg_GTPase_activator"/>
</dbReference>
<evidence type="ECO:0000313" key="2">
    <source>
        <dbReference type="EMBL" id="AFU99099.2"/>
    </source>
</evidence>
<accession>K4KIX4</accession>
<dbReference type="KEGG" id="saga:M5M_09570"/>
<organism evidence="2 3">
    <name type="scientific">Simiduia agarivorans (strain DSM 21679 / JCM 13881 / BCRC 17597 / SA1)</name>
    <dbReference type="NCBI Taxonomy" id="1117647"/>
    <lineage>
        <taxon>Bacteria</taxon>
        <taxon>Pseudomonadati</taxon>
        <taxon>Pseudomonadota</taxon>
        <taxon>Gammaproteobacteria</taxon>
        <taxon>Cellvibrionales</taxon>
        <taxon>Cellvibrionaceae</taxon>
        <taxon>Simiduia</taxon>
    </lineage>
</organism>
<protein>
    <submittedName>
        <fullName evidence="2">Cobalamin synthesis protein P47K</fullName>
    </submittedName>
</protein>
<gene>
    <name evidence="2" type="ordered locus">M5M_09570</name>
</gene>
<dbReference type="PANTHER" id="PTHR13748:SF46">
    <property type="entry name" value="ZINC CHAPERONE YEIR"/>
    <property type="match status" value="1"/>
</dbReference>
<dbReference type="HOGENOM" id="CLU_017452_1_2_6"/>
<dbReference type="GO" id="GO:0005737">
    <property type="term" value="C:cytoplasm"/>
    <property type="evidence" value="ECO:0007669"/>
    <property type="project" value="TreeGrafter"/>
</dbReference>
<dbReference type="SUPFAM" id="SSF52540">
    <property type="entry name" value="P-loop containing nucleoside triphosphate hydrolases"/>
    <property type="match status" value="1"/>
</dbReference>
<dbReference type="Proteomes" id="UP000000466">
    <property type="component" value="Chromosome"/>
</dbReference>
<dbReference type="RefSeq" id="WP_016389326.1">
    <property type="nucleotide sequence ID" value="NC_018868.3"/>
</dbReference>
<dbReference type="InterPro" id="IPR003495">
    <property type="entry name" value="CobW/HypB/UreG_nucleotide-bd"/>
</dbReference>
<sequence length="334" mass="36491">MVKVNVITGFLGAGKTTLIQSLLRQRPAGERWAVLVNEFGDIGIDGALLANGANDVVVREVPGGCLCCANGLPFQIALNQLIGRAKPDRLIIEPTGLGHPHEILAQLRAPHMANLLAVCATLTLVDARKLTDSRYRSNPLFNQQIAVADRVLAAKADTYEPQHLMLFEQYLHQHEWRHKPWSPVHEGAGQLAWLVGPAAESDATGAVVPASTLPLLTLNPVYNARGFLFRSRRSGGWHSAGWAFKPELCFDPDRLWALFSGIACERLKAVMITPDDVLGFNMVDRVLRQQSMDDCLDSRVEILNPEALDWGAIEQQLLAAISTTALADSPDTSV</sequence>
<dbReference type="EMBL" id="CP003746">
    <property type="protein sequence ID" value="AFU99099.2"/>
    <property type="molecule type" value="Genomic_DNA"/>
</dbReference>
<feature type="domain" description="CobW/HypB/UreG nucleotide-binding" evidence="1">
    <location>
        <begin position="4"/>
        <end position="171"/>
    </location>
</feature>
<proteinExistence type="predicted"/>
<keyword evidence="3" id="KW-1185">Reference proteome</keyword>
<dbReference type="AlphaFoldDB" id="K4KIX4"/>
<dbReference type="Pfam" id="PF02492">
    <property type="entry name" value="cobW"/>
    <property type="match status" value="1"/>
</dbReference>
<dbReference type="eggNOG" id="COG0523">
    <property type="taxonomic scope" value="Bacteria"/>
</dbReference>
<evidence type="ECO:0000259" key="1">
    <source>
        <dbReference type="Pfam" id="PF02492"/>
    </source>
</evidence>